<organism evidence="1 2">
    <name type="scientific">Cohnella candidum</name>
    <dbReference type="NCBI Taxonomy" id="2674991"/>
    <lineage>
        <taxon>Bacteria</taxon>
        <taxon>Bacillati</taxon>
        <taxon>Bacillota</taxon>
        <taxon>Bacilli</taxon>
        <taxon>Bacillales</taxon>
        <taxon>Paenibacillaceae</taxon>
        <taxon>Cohnella</taxon>
    </lineage>
</organism>
<evidence type="ECO:0000313" key="2">
    <source>
        <dbReference type="Proteomes" id="UP000269097"/>
    </source>
</evidence>
<evidence type="ECO:0000313" key="1">
    <source>
        <dbReference type="EMBL" id="AYQ71312.1"/>
    </source>
</evidence>
<name>A0A3G3JSY3_9BACL</name>
<sequence length="221" mass="23293">MREANLPNLKLVGTTSASGGRFGNVKITGEASLTGDVECRSLSCTGTADLKGSLTADTFKLTGECKVGGDMRSGRISAVGDIEIAGELHGDRVKLTGDVRVRGNGEAESLQVRGGLTVEGLLNAETIELRMLGPCRAKEIGGGAVSVKRSRTSVFKMFTRGNVGLQADLIEGDILELEHTRAAVVRGNRVTLGPGCEIGRVEYRGELSVHGRASVQERVKL</sequence>
<accession>A0A3G3JSY3</accession>
<protein>
    <recommendedName>
        <fullName evidence="3">Polymer-forming cytoskeletal protein</fullName>
    </recommendedName>
</protein>
<keyword evidence="2" id="KW-1185">Reference proteome</keyword>
<dbReference type="AlphaFoldDB" id="A0A3G3JSY3"/>
<dbReference type="KEGG" id="coh:EAV92_01120"/>
<dbReference type="EMBL" id="CP033433">
    <property type="protein sequence ID" value="AYQ71312.1"/>
    <property type="molecule type" value="Genomic_DNA"/>
</dbReference>
<gene>
    <name evidence="1" type="ORF">EAV92_01120</name>
</gene>
<dbReference type="Proteomes" id="UP000269097">
    <property type="component" value="Chromosome"/>
</dbReference>
<evidence type="ECO:0008006" key="3">
    <source>
        <dbReference type="Google" id="ProtNLM"/>
    </source>
</evidence>
<proteinExistence type="predicted"/>
<dbReference type="RefSeq" id="WP_123039376.1">
    <property type="nucleotide sequence ID" value="NZ_CP033433.1"/>
</dbReference>
<reference evidence="1 2" key="1">
    <citation type="submission" date="2018-10" db="EMBL/GenBank/DDBJ databases">
        <title>Genome Sequence of Cohnella sp.</title>
        <authorList>
            <person name="Srinivasan S."/>
            <person name="Kim M.K."/>
        </authorList>
    </citation>
    <scope>NUCLEOTIDE SEQUENCE [LARGE SCALE GENOMIC DNA]</scope>
    <source>
        <strain evidence="1 2">18JY8-7</strain>
    </source>
</reference>